<dbReference type="Pfam" id="PF07454">
    <property type="entry name" value="SpoIIP"/>
    <property type="match status" value="1"/>
</dbReference>
<dbReference type="NCBIfam" id="TIGR02867">
    <property type="entry name" value="spore_II_P"/>
    <property type="match status" value="1"/>
</dbReference>
<protein>
    <submittedName>
        <fullName evidence="2">Stage II sporulation protein P</fullName>
    </submittedName>
</protein>
<evidence type="ECO:0000256" key="1">
    <source>
        <dbReference type="SAM" id="MobiDB-lite"/>
    </source>
</evidence>
<reference evidence="2 3" key="1">
    <citation type="submission" date="2020-12" db="EMBL/GenBank/DDBJ databases">
        <title>Whole genome sequences of gut porcine anaerobes.</title>
        <authorList>
            <person name="Kubasova T."/>
            <person name="Jahodarova E."/>
            <person name="Rychlik I."/>
        </authorList>
    </citation>
    <scope>NUCLEOTIDE SEQUENCE [LARGE SCALE GENOMIC DNA]</scope>
    <source>
        <strain evidence="2 3">An867</strain>
    </source>
</reference>
<dbReference type="InterPro" id="IPR010897">
    <property type="entry name" value="Spore_II_P"/>
</dbReference>
<gene>
    <name evidence="2" type="ORF">JQM67_08250</name>
</gene>
<evidence type="ECO:0000313" key="3">
    <source>
        <dbReference type="Proteomes" id="UP001299220"/>
    </source>
</evidence>
<name>A0ABS9CR16_9FIRM</name>
<dbReference type="RefSeq" id="WP_235323626.1">
    <property type="nucleotide sequence ID" value="NZ_JAFBIT010000002.1"/>
</dbReference>
<organism evidence="2 3">
    <name type="scientific">Anaeromassilibacillus senegalensis</name>
    <dbReference type="NCBI Taxonomy" id="1673717"/>
    <lineage>
        <taxon>Bacteria</taxon>
        <taxon>Bacillati</taxon>
        <taxon>Bacillota</taxon>
        <taxon>Clostridia</taxon>
        <taxon>Eubacteriales</taxon>
        <taxon>Acutalibacteraceae</taxon>
        <taxon>Anaeromassilibacillus</taxon>
    </lineage>
</organism>
<proteinExistence type="predicted"/>
<comment type="caution">
    <text evidence="2">The sequence shown here is derived from an EMBL/GenBank/DDBJ whole genome shotgun (WGS) entry which is preliminary data.</text>
</comment>
<feature type="compositionally biased region" description="Low complexity" evidence="1">
    <location>
        <begin position="60"/>
        <end position="76"/>
    </location>
</feature>
<sequence length="366" mass="40039">MRKIAVKTVWMRKTAWAFCTAAAAALCVWCISDNLLPVFRANGSTWALRAAGLSLVPDTPAETALPETTPLPESTPQGEDMPGDGVLSPWTEPKAAPTPDPARETAPVAETQLLGGKAVDGFSVKDTSESGVDLLEELQIDPDVHVKRDGSPVVLLYSTHTSESFLQFDTDWYYTDDNFRSTDPDQNIVAVAAEAAKVIEAGGFGVVHDTTIHDYPAYSGSYQRSMETIQKNLEAYPTLQITVDVHRDAFGEEDDGTRYKPVAEVDGKKAAQIMILTGCDLSEDPLFPDWRENLHLALRLQQKGESLYPGLFRPLFFAQRNYNMDASHGSILVEVGTEVNAMSEVKYAGRLLGETILAVLNDLAEE</sequence>
<accession>A0ABS9CR16</accession>
<feature type="region of interest" description="Disordered" evidence="1">
    <location>
        <begin position="60"/>
        <end position="103"/>
    </location>
</feature>
<dbReference type="EMBL" id="JAFBIT010000002">
    <property type="protein sequence ID" value="MCF2652592.1"/>
    <property type="molecule type" value="Genomic_DNA"/>
</dbReference>
<dbReference type="Proteomes" id="UP001299220">
    <property type="component" value="Unassembled WGS sequence"/>
</dbReference>
<keyword evidence="3" id="KW-1185">Reference proteome</keyword>
<evidence type="ECO:0000313" key="2">
    <source>
        <dbReference type="EMBL" id="MCF2652592.1"/>
    </source>
</evidence>